<evidence type="ECO:0000259" key="1">
    <source>
        <dbReference type="Pfam" id="PF09361"/>
    </source>
</evidence>
<dbReference type="RefSeq" id="WP_106339702.1">
    <property type="nucleotide sequence ID" value="NZ_PVZS01000033.1"/>
</dbReference>
<dbReference type="OrthoDB" id="7678100at2"/>
<accession>A0A2T1HN00</accession>
<sequence length="113" mass="12110">MATQFEDFQKLGKDNVDVALKSFGATSKGVQAIATETADYSKKAFESASALAEKLVGAKTLDKAFEIQSDYLKSTYEGFVAYASKVGDLYTNLAKETAKPYEGLFAKATGAVK</sequence>
<dbReference type="Proteomes" id="UP000239772">
    <property type="component" value="Unassembled WGS sequence"/>
</dbReference>
<organism evidence="2 3">
    <name type="scientific">Alsobacter soli</name>
    <dbReference type="NCBI Taxonomy" id="2109933"/>
    <lineage>
        <taxon>Bacteria</taxon>
        <taxon>Pseudomonadati</taxon>
        <taxon>Pseudomonadota</taxon>
        <taxon>Alphaproteobacteria</taxon>
        <taxon>Hyphomicrobiales</taxon>
        <taxon>Alsobacteraceae</taxon>
        <taxon>Alsobacter</taxon>
    </lineage>
</organism>
<reference evidence="3" key="1">
    <citation type="submission" date="2018-03" db="EMBL/GenBank/DDBJ databases">
        <authorList>
            <person name="Sun L."/>
            <person name="Liu H."/>
            <person name="Chen W."/>
            <person name="Huang K."/>
            <person name="Liu W."/>
            <person name="Gao X."/>
        </authorList>
    </citation>
    <scope>NUCLEOTIDE SEQUENCE [LARGE SCALE GENOMIC DNA]</scope>
    <source>
        <strain evidence="3">SH9</strain>
    </source>
</reference>
<dbReference type="EMBL" id="PVZS01000033">
    <property type="protein sequence ID" value="PSC03016.1"/>
    <property type="molecule type" value="Genomic_DNA"/>
</dbReference>
<dbReference type="AlphaFoldDB" id="A0A2T1HN00"/>
<feature type="domain" description="Phasin" evidence="1">
    <location>
        <begin position="6"/>
        <end position="102"/>
    </location>
</feature>
<evidence type="ECO:0000313" key="2">
    <source>
        <dbReference type="EMBL" id="PSC03016.1"/>
    </source>
</evidence>
<gene>
    <name evidence="2" type="ORF">SLNSH_21150</name>
</gene>
<comment type="caution">
    <text evidence="2">The sequence shown here is derived from an EMBL/GenBank/DDBJ whole genome shotgun (WGS) entry which is preliminary data.</text>
</comment>
<evidence type="ECO:0000313" key="3">
    <source>
        <dbReference type="Proteomes" id="UP000239772"/>
    </source>
</evidence>
<proteinExistence type="predicted"/>
<dbReference type="InterPro" id="IPR018968">
    <property type="entry name" value="Phasin"/>
</dbReference>
<name>A0A2T1HN00_9HYPH</name>
<keyword evidence="3" id="KW-1185">Reference proteome</keyword>
<dbReference type="Pfam" id="PF09361">
    <property type="entry name" value="Phasin_2"/>
    <property type="match status" value="1"/>
</dbReference>
<protein>
    <submittedName>
        <fullName evidence="2">Phasin</fullName>
    </submittedName>
</protein>